<proteinExistence type="predicted"/>
<dbReference type="EMBL" id="GBXM01025142">
    <property type="protein sequence ID" value="JAH83435.1"/>
    <property type="molecule type" value="Transcribed_RNA"/>
</dbReference>
<reference evidence="1" key="1">
    <citation type="submission" date="2014-11" db="EMBL/GenBank/DDBJ databases">
        <authorList>
            <person name="Amaro Gonzalez C."/>
        </authorList>
    </citation>
    <scope>NUCLEOTIDE SEQUENCE</scope>
</reference>
<name>A0A0E9W1K1_ANGAN</name>
<sequence>MQGDTAGNYFVVGLGLW</sequence>
<evidence type="ECO:0000313" key="1">
    <source>
        <dbReference type="EMBL" id="JAH83435.1"/>
    </source>
</evidence>
<protein>
    <submittedName>
        <fullName evidence="1">Uncharacterized protein</fullName>
    </submittedName>
</protein>
<accession>A0A0E9W1K1</accession>
<dbReference type="EMBL" id="GBXM01029440">
    <property type="protein sequence ID" value="JAH79137.1"/>
    <property type="molecule type" value="Transcribed_RNA"/>
</dbReference>
<dbReference type="AlphaFoldDB" id="A0A0E9W1K1"/>
<reference evidence="1" key="2">
    <citation type="journal article" date="2015" name="Fish Shellfish Immunol.">
        <title>Early steps in the European eel (Anguilla anguilla)-Vibrio vulnificus interaction in the gills: Role of the RtxA13 toxin.</title>
        <authorList>
            <person name="Callol A."/>
            <person name="Pajuelo D."/>
            <person name="Ebbesson L."/>
            <person name="Teles M."/>
            <person name="MacKenzie S."/>
            <person name="Amaro C."/>
        </authorList>
    </citation>
    <scope>NUCLEOTIDE SEQUENCE</scope>
</reference>
<organism evidence="1">
    <name type="scientific">Anguilla anguilla</name>
    <name type="common">European freshwater eel</name>
    <name type="synonym">Muraena anguilla</name>
    <dbReference type="NCBI Taxonomy" id="7936"/>
    <lineage>
        <taxon>Eukaryota</taxon>
        <taxon>Metazoa</taxon>
        <taxon>Chordata</taxon>
        <taxon>Craniata</taxon>
        <taxon>Vertebrata</taxon>
        <taxon>Euteleostomi</taxon>
        <taxon>Actinopterygii</taxon>
        <taxon>Neopterygii</taxon>
        <taxon>Teleostei</taxon>
        <taxon>Anguilliformes</taxon>
        <taxon>Anguillidae</taxon>
        <taxon>Anguilla</taxon>
    </lineage>
</organism>